<feature type="transmembrane region" description="Helical" evidence="1">
    <location>
        <begin position="63"/>
        <end position="79"/>
    </location>
</feature>
<reference evidence="2 3" key="1">
    <citation type="submission" date="2016-05" db="EMBL/GenBank/DDBJ databases">
        <title>A degradative enzymes factory behind the ericoid mycorrhizal symbiosis.</title>
        <authorList>
            <consortium name="DOE Joint Genome Institute"/>
            <person name="Martino E."/>
            <person name="Morin E."/>
            <person name="Grelet G."/>
            <person name="Kuo A."/>
            <person name="Kohler A."/>
            <person name="Daghino S."/>
            <person name="Barry K."/>
            <person name="Choi C."/>
            <person name="Cichocki N."/>
            <person name="Clum A."/>
            <person name="Copeland A."/>
            <person name="Hainaut M."/>
            <person name="Haridas S."/>
            <person name="Labutti K."/>
            <person name="Lindquist E."/>
            <person name="Lipzen A."/>
            <person name="Khouja H.-R."/>
            <person name="Murat C."/>
            <person name="Ohm R."/>
            <person name="Olson A."/>
            <person name="Spatafora J."/>
            <person name="Veneault-Fourrey C."/>
            <person name="Henrissat B."/>
            <person name="Grigoriev I."/>
            <person name="Martin F."/>
            <person name="Perotto S."/>
        </authorList>
    </citation>
    <scope>NUCLEOTIDE SEQUENCE [LARGE SCALE GENOMIC DNA]</scope>
    <source>
        <strain evidence="2 3">UAMH 7357</strain>
    </source>
</reference>
<proteinExistence type="predicted"/>
<dbReference type="OrthoDB" id="3522539at2759"/>
<sequence>MALNVMRTAKSLAVVLCLTNYLFIPFDTQVKHSIDKLDWLNLVAYVLIEQLFLASFRRLDYHFVGYIPAVAILTQIWLRKDEFAFFQAQDMELIFPIVLDAAINVATLVLAINLSNPALPEVPLFQFTSLAVVFGSYLLPTQPAEYLVNAFRFGGTFEQDKNWEQVRLVLSFLSLRLAAGGLVQAIVLAVSEQWDLRIGILRSQCNLDLDEPGSDLKGEDKPGKKFAVNVNIAMILTGGLLLVVWVVAGAALSLMKLRIPA</sequence>
<evidence type="ECO:0000256" key="1">
    <source>
        <dbReference type="SAM" id="Phobius"/>
    </source>
</evidence>
<keyword evidence="1" id="KW-0472">Membrane</keyword>
<name>A0A2J6QIC3_9HELO</name>
<keyword evidence="1" id="KW-0812">Transmembrane</keyword>
<evidence type="ECO:0000313" key="2">
    <source>
        <dbReference type="EMBL" id="PMD26017.1"/>
    </source>
</evidence>
<organism evidence="2 3">
    <name type="scientific">Hyaloscypha hepaticicola</name>
    <dbReference type="NCBI Taxonomy" id="2082293"/>
    <lineage>
        <taxon>Eukaryota</taxon>
        <taxon>Fungi</taxon>
        <taxon>Dikarya</taxon>
        <taxon>Ascomycota</taxon>
        <taxon>Pezizomycotina</taxon>
        <taxon>Leotiomycetes</taxon>
        <taxon>Helotiales</taxon>
        <taxon>Hyaloscyphaceae</taxon>
        <taxon>Hyaloscypha</taxon>
    </lineage>
</organism>
<dbReference type="AlphaFoldDB" id="A0A2J6QIC3"/>
<feature type="transmembrane region" description="Helical" evidence="1">
    <location>
        <begin position="91"/>
        <end position="112"/>
    </location>
</feature>
<keyword evidence="1" id="KW-1133">Transmembrane helix</keyword>
<keyword evidence="3" id="KW-1185">Reference proteome</keyword>
<protein>
    <submittedName>
        <fullName evidence="2">Uncharacterized protein</fullName>
    </submittedName>
</protein>
<feature type="transmembrane region" description="Helical" evidence="1">
    <location>
        <begin position="232"/>
        <end position="255"/>
    </location>
</feature>
<feature type="transmembrane region" description="Helical" evidence="1">
    <location>
        <begin position="124"/>
        <end position="148"/>
    </location>
</feature>
<dbReference type="EMBL" id="KZ613469">
    <property type="protein sequence ID" value="PMD26017.1"/>
    <property type="molecule type" value="Genomic_DNA"/>
</dbReference>
<accession>A0A2J6QIC3</accession>
<dbReference type="Proteomes" id="UP000235672">
    <property type="component" value="Unassembled WGS sequence"/>
</dbReference>
<evidence type="ECO:0000313" key="3">
    <source>
        <dbReference type="Proteomes" id="UP000235672"/>
    </source>
</evidence>
<gene>
    <name evidence="2" type="ORF">NA56DRAFT_642244</name>
</gene>